<keyword evidence="5 7" id="KW-0472">Membrane</keyword>
<dbReference type="EMBL" id="CM001403">
    <property type="protein sequence ID" value="EHQ26570.1"/>
    <property type="molecule type" value="Genomic_DNA"/>
</dbReference>
<evidence type="ECO:0000259" key="9">
    <source>
        <dbReference type="Pfam" id="PF07715"/>
    </source>
</evidence>
<evidence type="ECO:0000256" key="4">
    <source>
        <dbReference type="ARBA" id="ARBA00022692"/>
    </source>
</evidence>
<dbReference type="STRING" id="714943.Mucpa_2448"/>
<dbReference type="AlphaFoldDB" id="H1YIK4"/>
<accession>H1YIK4</accession>
<proteinExistence type="inferred from homology"/>
<dbReference type="InterPro" id="IPR023997">
    <property type="entry name" value="TonB-dep_OMP_SusC/RagA_CS"/>
</dbReference>
<dbReference type="InterPro" id="IPR036942">
    <property type="entry name" value="Beta-barrel_TonB_sf"/>
</dbReference>
<name>H1YIK4_9SPHI</name>
<evidence type="ECO:0000256" key="3">
    <source>
        <dbReference type="ARBA" id="ARBA00022452"/>
    </source>
</evidence>
<dbReference type="InterPro" id="IPR023996">
    <property type="entry name" value="TonB-dep_OMP_SusC/RagA"/>
</dbReference>
<dbReference type="InterPro" id="IPR037066">
    <property type="entry name" value="Plug_dom_sf"/>
</dbReference>
<evidence type="ECO:0000256" key="7">
    <source>
        <dbReference type="PROSITE-ProRule" id="PRU01360"/>
    </source>
</evidence>
<evidence type="ECO:0000313" key="11">
    <source>
        <dbReference type="Proteomes" id="UP000002774"/>
    </source>
</evidence>
<dbReference type="SUPFAM" id="SSF49464">
    <property type="entry name" value="Carboxypeptidase regulatory domain-like"/>
    <property type="match status" value="1"/>
</dbReference>
<keyword evidence="3 7" id="KW-1134">Transmembrane beta strand</keyword>
<dbReference type="Proteomes" id="UP000002774">
    <property type="component" value="Chromosome"/>
</dbReference>
<dbReference type="NCBIfam" id="TIGR04056">
    <property type="entry name" value="OMP_RagA_SusC"/>
    <property type="match status" value="1"/>
</dbReference>
<comment type="subcellular location">
    <subcellularLocation>
        <location evidence="1 7">Cell outer membrane</location>
        <topology evidence="1 7">Multi-pass membrane protein</topology>
    </subcellularLocation>
</comment>
<dbReference type="PROSITE" id="PS52016">
    <property type="entry name" value="TONB_DEPENDENT_REC_3"/>
    <property type="match status" value="1"/>
</dbReference>
<reference evidence="10" key="1">
    <citation type="submission" date="2011-09" db="EMBL/GenBank/DDBJ databases">
        <title>The permanent draft genome of Mucilaginibacter paludis DSM 18603.</title>
        <authorList>
            <consortium name="US DOE Joint Genome Institute (JGI-PGF)"/>
            <person name="Lucas S."/>
            <person name="Han J."/>
            <person name="Lapidus A."/>
            <person name="Bruce D."/>
            <person name="Goodwin L."/>
            <person name="Pitluck S."/>
            <person name="Peters L."/>
            <person name="Kyrpides N."/>
            <person name="Mavromatis K."/>
            <person name="Ivanova N."/>
            <person name="Mikhailova N."/>
            <person name="Held B."/>
            <person name="Detter J.C."/>
            <person name="Tapia R."/>
            <person name="Han C."/>
            <person name="Land M."/>
            <person name="Hauser L."/>
            <person name="Markowitz V."/>
            <person name="Cheng J.-F."/>
            <person name="Hugenholtz P."/>
            <person name="Woyke T."/>
            <person name="Wu D."/>
            <person name="Tindall B."/>
            <person name="Brambilla E."/>
            <person name="Klenk H.-P."/>
            <person name="Eisen J.A."/>
        </authorList>
    </citation>
    <scope>NUCLEOTIDE SEQUENCE [LARGE SCALE GENOMIC DNA]</scope>
    <source>
        <strain evidence="10">DSM 18603</strain>
    </source>
</reference>
<evidence type="ECO:0000256" key="5">
    <source>
        <dbReference type="ARBA" id="ARBA00023136"/>
    </source>
</evidence>
<dbReference type="InterPro" id="IPR039426">
    <property type="entry name" value="TonB-dep_rcpt-like"/>
</dbReference>
<keyword evidence="8" id="KW-0732">Signal</keyword>
<keyword evidence="4 7" id="KW-0812">Transmembrane</keyword>
<organism evidence="10 11">
    <name type="scientific">Mucilaginibacter paludis DSM 18603</name>
    <dbReference type="NCBI Taxonomy" id="714943"/>
    <lineage>
        <taxon>Bacteria</taxon>
        <taxon>Pseudomonadati</taxon>
        <taxon>Bacteroidota</taxon>
        <taxon>Sphingobacteriia</taxon>
        <taxon>Sphingobacteriales</taxon>
        <taxon>Sphingobacteriaceae</taxon>
        <taxon>Mucilaginibacter</taxon>
    </lineage>
</organism>
<dbReference type="Gene3D" id="2.170.130.10">
    <property type="entry name" value="TonB-dependent receptor, plug domain"/>
    <property type="match status" value="1"/>
</dbReference>
<keyword evidence="2 7" id="KW-0813">Transport</keyword>
<dbReference type="NCBIfam" id="TIGR04057">
    <property type="entry name" value="SusC_RagA_signa"/>
    <property type="match status" value="1"/>
</dbReference>
<evidence type="ECO:0000256" key="1">
    <source>
        <dbReference type="ARBA" id="ARBA00004571"/>
    </source>
</evidence>
<dbReference type="Pfam" id="PF07715">
    <property type="entry name" value="Plug"/>
    <property type="match status" value="1"/>
</dbReference>
<evidence type="ECO:0000256" key="6">
    <source>
        <dbReference type="ARBA" id="ARBA00023237"/>
    </source>
</evidence>
<dbReference type="InterPro" id="IPR008969">
    <property type="entry name" value="CarboxyPept-like_regulatory"/>
</dbReference>
<dbReference type="OrthoDB" id="9768177at2"/>
<evidence type="ECO:0000256" key="8">
    <source>
        <dbReference type="SAM" id="SignalP"/>
    </source>
</evidence>
<dbReference type="RefSeq" id="WP_008506672.1">
    <property type="nucleotide sequence ID" value="NZ_CM001403.1"/>
</dbReference>
<dbReference type="InterPro" id="IPR012910">
    <property type="entry name" value="Plug_dom"/>
</dbReference>
<gene>
    <name evidence="10" type="ORF">Mucpa_2448</name>
</gene>
<evidence type="ECO:0000256" key="2">
    <source>
        <dbReference type="ARBA" id="ARBA00022448"/>
    </source>
</evidence>
<dbReference type="Pfam" id="PF13715">
    <property type="entry name" value="CarbopepD_reg_2"/>
    <property type="match status" value="1"/>
</dbReference>
<keyword evidence="11" id="KW-1185">Reference proteome</keyword>
<feature type="signal peptide" evidence="8">
    <location>
        <begin position="1"/>
        <end position="22"/>
    </location>
</feature>
<evidence type="ECO:0000313" key="10">
    <source>
        <dbReference type="EMBL" id="EHQ26570.1"/>
    </source>
</evidence>
<keyword evidence="10" id="KW-0675">Receptor</keyword>
<dbReference type="GO" id="GO:0009279">
    <property type="term" value="C:cell outer membrane"/>
    <property type="evidence" value="ECO:0007669"/>
    <property type="project" value="UniProtKB-SubCell"/>
</dbReference>
<dbReference type="SUPFAM" id="SSF56935">
    <property type="entry name" value="Porins"/>
    <property type="match status" value="1"/>
</dbReference>
<keyword evidence="6 7" id="KW-0998">Cell outer membrane</keyword>
<feature type="chain" id="PRO_5003557973" evidence="8">
    <location>
        <begin position="23"/>
        <end position="1072"/>
    </location>
</feature>
<protein>
    <submittedName>
        <fullName evidence="10">TonB-dependent receptor plug</fullName>
    </submittedName>
</protein>
<sequence>MAHFYKFLFFCCFSLAVFVANAAYGQVQLIQGEVVENQNNWPVIGATIKVLNSTIATISDEKGHFSIKANYGDTLLITAIGYTPTKSLVQPNLGFITVKLLPNIKQLEEVQIVNTGYQKLPKERATGSFDFIDNRLFNRSTSTDVLTRLENITPGLLFNHGDAAQTDAFLIRGRSTITGDAKPLIVIDNFPYDGDINNINPNDIENVSILKDAAAASIWGARAGNGVIVITTKKGKTDRPKVEVNSNITIQGKPDLYNVSSISSADLVDLSKTLYNKGLFNSATTGTLAGNTTAIPYAAELLIANPTDLNAQLNQLKTQDVRKDLLKYFYRNSVNQQHNLNISGSQAKVNYYMSAGYDRNLSNLVGEDYNRISLRSSNTYRVNDKLSFDAGITYFQTNNSNGNNGGVNPKAAGSYYNTYTPYTSLADAKGNALAYYTSLRKGYIDTAGAGKLLDWTYKPIDDISQEQHTLKTRDLLANFGGQYQIIKGLNAQIKYQFENQLSSITDLYKQDSYYARNEVNRFSQIDPVSGAVVRPVPIGGILQNQQSEINSQQGRIQLNYEKSFKDLSSFSALAGYEIRYRKTTSARFAPNYGYIDNYSTVNANIDYSTYFPIYYNTSTARINNGGQSISELKDNFLSYFANASYNYLGRYTLTGSIRKDEANLFGVKTNQKGTPLWSVGGAWNISQEKFYKSELLPELKVRLTYGENGNISRAASAYSTATYYSSGYTTSFPIATINNPPNENLRWERVKMLNSAVDFGTKNNRITGSIEYYSKQAVDLLAQTPLDPTLGFSSVYANVANMKGHGVDVQLNSINIKGRRFNWTSSLIYSYTRNWVSAYLMPISTVGNIYLSPNAVTPIIGKPLYTIYSYKWNGLNHDNGSPQGYYNGKISTDYSSIYNNTALDSMVYNGPVQPTHYGAFMNTFTYGSFSLSLNISYKFGGYFKVNSLNNTSLLNGWGGSGDYAKRWQQPGDEVNTHVPAIIYVADPNRDSFYNNSEVLVQKSDNIRLEDISLSYSMNKNMLNRTPFNAVRLYIYASNMGVLWKANTAGIDPYYNNVPTPAKRFTFGANLTF</sequence>
<comment type="similarity">
    <text evidence="7">Belongs to the TonB-dependent receptor family.</text>
</comment>
<dbReference type="HOGENOM" id="CLU_004317_0_1_10"/>
<feature type="domain" description="TonB-dependent receptor plug" evidence="9">
    <location>
        <begin position="122"/>
        <end position="227"/>
    </location>
</feature>
<dbReference type="eggNOG" id="COG1629">
    <property type="taxonomic scope" value="Bacteria"/>
</dbReference>
<dbReference type="Gene3D" id="2.40.170.20">
    <property type="entry name" value="TonB-dependent receptor, beta-barrel domain"/>
    <property type="match status" value="1"/>
</dbReference>